<dbReference type="PANTHER" id="PTHR13914:SF29">
    <property type="entry name" value="HYDROXYPROLINE DEHYDROGENASE"/>
    <property type="match status" value="1"/>
</dbReference>
<keyword evidence="5 9" id="KW-0560">Oxidoreductase</keyword>
<reference evidence="11" key="2">
    <citation type="submission" date="2025-09" db="UniProtKB">
        <authorList>
            <consortium name="Ensembl"/>
        </authorList>
    </citation>
    <scope>IDENTIFICATION</scope>
</reference>
<keyword evidence="12" id="KW-1185">Reference proteome</keyword>
<sequence>CSTKCFLCITHCPTQNPQIFTDLQVLDRYKHLLNAVKPYDDPFLTNEDPQAFKVKSFWELIQALGVFRLCSFPVLVNNCGKEVLGKRCFCMVVRPSVNAQFVAGETEDEIAGSMQKMISLGTYVCVLVFPLILLDVESIYREHRYEDNLAAMLECVHMSHSKGWSKNPMMQLKITALVSPELYVSVSSIKIILYELRLTKIKVLCSLSVKTHLLLGLQRLNKIEDLNTNYKVCVLVDAEYTYMNPALSLITMAMMKKFSLPSVWIWNTYQCYLKNTTTRIYFLMPFRRLDVKLVRDAYMDKERKLAEKKGEQIQSMGTY</sequence>
<dbReference type="GO" id="GO:0004657">
    <property type="term" value="F:proline dehydrogenase activity"/>
    <property type="evidence" value="ECO:0007669"/>
    <property type="project" value="UniProtKB-EC"/>
</dbReference>
<feature type="domain" description="Proline dehydrogenase" evidence="10">
    <location>
        <begin position="144"/>
        <end position="311"/>
    </location>
</feature>
<reference evidence="11" key="1">
    <citation type="submission" date="2025-08" db="UniProtKB">
        <authorList>
            <consortium name="Ensembl"/>
        </authorList>
    </citation>
    <scope>IDENTIFICATION</scope>
</reference>
<dbReference type="InterPro" id="IPR015659">
    <property type="entry name" value="Proline_oxidase"/>
</dbReference>
<evidence type="ECO:0000256" key="1">
    <source>
        <dbReference type="ARBA" id="ARBA00001974"/>
    </source>
</evidence>
<keyword evidence="3 9" id="KW-0285">Flavoprotein</keyword>
<evidence type="ECO:0000256" key="9">
    <source>
        <dbReference type="RuleBase" id="RU364054"/>
    </source>
</evidence>
<comment type="function">
    <text evidence="9">Converts proline to delta-1-pyrroline-5-carboxylate.</text>
</comment>
<comment type="similarity">
    <text evidence="2 9">Belongs to the proline oxidase family.</text>
</comment>
<dbReference type="Gene3D" id="3.20.20.220">
    <property type="match status" value="1"/>
</dbReference>
<evidence type="ECO:0000313" key="12">
    <source>
        <dbReference type="Proteomes" id="UP000694427"/>
    </source>
</evidence>
<comment type="cofactor">
    <cofactor evidence="1 9">
        <name>FAD</name>
        <dbReference type="ChEBI" id="CHEBI:57692"/>
    </cofactor>
</comment>
<organism evidence="11 12">
    <name type="scientific">Cyprinus carpio</name>
    <name type="common">Common carp</name>
    <dbReference type="NCBI Taxonomy" id="7962"/>
    <lineage>
        <taxon>Eukaryota</taxon>
        <taxon>Metazoa</taxon>
        <taxon>Chordata</taxon>
        <taxon>Craniata</taxon>
        <taxon>Vertebrata</taxon>
        <taxon>Euteleostomi</taxon>
        <taxon>Actinopterygii</taxon>
        <taxon>Neopterygii</taxon>
        <taxon>Teleostei</taxon>
        <taxon>Ostariophysi</taxon>
        <taxon>Cypriniformes</taxon>
        <taxon>Cyprinidae</taxon>
        <taxon>Cyprininae</taxon>
        <taxon>Cyprinus</taxon>
    </lineage>
</organism>
<dbReference type="AlphaFoldDB" id="A0A8C1L6C4"/>
<evidence type="ECO:0000256" key="4">
    <source>
        <dbReference type="ARBA" id="ARBA00022827"/>
    </source>
</evidence>
<evidence type="ECO:0000256" key="6">
    <source>
        <dbReference type="ARBA" id="ARBA00023062"/>
    </source>
</evidence>
<keyword evidence="4 9" id="KW-0274">FAD</keyword>
<dbReference type="InterPro" id="IPR002872">
    <property type="entry name" value="Proline_DH_dom"/>
</dbReference>
<dbReference type="EC" id="1.5.5.2" evidence="9"/>
<accession>A0A8C1L6C4</accession>
<proteinExistence type="inferred from homology"/>
<dbReference type="Ensembl" id="ENSCCRT00010063458.1">
    <property type="protein sequence ID" value="ENSCCRP00010057899.1"/>
    <property type="gene ID" value="ENSCCRG00010024519.1"/>
</dbReference>
<dbReference type="GO" id="GO:0010133">
    <property type="term" value="P:L-proline catabolic process to L-glutamate"/>
    <property type="evidence" value="ECO:0007669"/>
    <property type="project" value="TreeGrafter"/>
</dbReference>
<name>A0A8C1L6C4_CYPCA</name>
<evidence type="ECO:0000256" key="2">
    <source>
        <dbReference type="ARBA" id="ARBA00005869"/>
    </source>
</evidence>
<dbReference type="Pfam" id="PF01619">
    <property type="entry name" value="Pro_dh"/>
    <property type="match status" value="1"/>
</dbReference>
<comment type="catalytic activity">
    <reaction evidence="8 9">
        <text>L-proline + a quinone = (S)-1-pyrroline-5-carboxylate + a quinol + H(+)</text>
        <dbReference type="Rhea" id="RHEA:23784"/>
        <dbReference type="ChEBI" id="CHEBI:15378"/>
        <dbReference type="ChEBI" id="CHEBI:17388"/>
        <dbReference type="ChEBI" id="CHEBI:24646"/>
        <dbReference type="ChEBI" id="CHEBI:60039"/>
        <dbReference type="ChEBI" id="CHEBI:132124"/>
        <dbReference type="EC" id="1.5.5.2"/>
    </reaction>
</comment>
<evidence type="ECO:0000256" key="8">
    <source>
        <dbReference type="ARBA" id="ARBA00048779"/>
    </source>
</evidence>
<evidence type="ECO:0000259" key="10">
    <source>
        <dbReference type="Pfam" id="PF01619"/>
    </source>
</evidence>
<dbReference type="Proteomes" id="UP000694427">
    <property type="component" value="Unplaced"/>
</dbReference>
<comment type="catalytic activity">
    <reaction evidence="7">
        <text>trans-4-hydroxy-L-proline + a quinone = (3R,5S)-1-pyrroline-3-hydroxy-5-carboxylate + a quinol + H(+)</text>
        <dbReference type="Rhea" id="RHEA:52512"/>
        <dbReference type="ChEBI" id="CHEBI:15378"/>
        <dbReference type="ChEBI" id="CHEBI:24646"/>
        <dbReference type="ChEBI" id="CHEBI:58375"/>
        <dbReference type="ChEBI" id="CHEBI:62612"/>
        <dbReference type="ChEBI" id="CHEBI:132124"/>
        <dbReference type="EC" id="1.5.5.3"/>
    </reaction>
</comment>
<protein>
    <recommendedName>
        <fullName evidence="9">Proline dehydrogenase</fullName>
        <ecNumber evidence="9">1.5.5.2</ecNumber>
    </recommendedName>
</protein>
<evidence type="ECO:0000256" key="7">
    <source>
        <dbReference type="ARBA" id="ARBA00048242"/>
    </source>
</evidence>
<dbReference type="SUPFAM" id="SSF51730">
    <property type="entry name" value="FAD-linked oxidoreductase"/>
    <property type="match status" value="1"/>
</dbReference>
<evidence type="ECO:0000256" key="3">
    <source>
        <dbReference type="ARBA" id="ARBA00022630"/>
    </source>
</evidence>
<keyword evidence="6 9" id="KW-0642">Proline metabolism</keyword>
<evidence type="ECO:0000256" key="5">
    <source>
        <dbReference type="ARBA" id="ARBA00023002"/>
    </source>
</evidence>
<dbReference type="GO" id="GO:0005739">
    <property type="term" value="C:mitochondrion"/>
    <property type="evidence" value="ECO:0007669"/>
    <property type="project" value="TreeGrafter"/>
</dbReference>
<dbReference type="InterPro" id="IPR029041">
    <property type="entry name" value="FAD-linked_oxidoreductase-like"/>
</dbReference>
<dbReference type="GO" id="GO:0071949">
    <property type="term" value="F:FAD binding"/>
    <property type="evidence" value="ECO:0007669"/>
    <property type="project" value="TreeGrafter"/>
</dbReference>
<evidence type="ECO:0000313" key="11">
    <source>
        <dbReference type="Ensembl" id="ENSCCRP00010057899.1"/>
    </source>
</evidence>
<dbReference type="PANTHER" id="PTHR13914">
    <property type="entry name" value="PROLINE OXIDASE"/>
    <property type="match status" value="1"/>
</dbReference>